<dbReference type="PATRIC" id="fig|455632.4.peg.356"/>
<dbReference type="SMART" id="SM00418">
    <property type="entry name" value="HTH_ARSR"/>
    <property type="match status" value="1"/>
</dbReference>
<organism evidence="5 6">
    <name type="scientific">Streptomyces griseus subsp. griseus (strain JCM 4626 / CBS 651.72 / NBRC 13350 / KCC S-0626 / ISP 5235)</name>
    <dbReference type="NCBI Taxonomy" id="455632"/>
    <lineage>
        <taxon>Bacteria</taxon>
        <taxon>Bacillati</taxon>
        <taxon>Actinomycetota</taxon>
        <taxon>Actinomycetes</taxon>
        <taxon>Kitasatosporales</taxon>
        <taxon>Streptomycetaceae</taxon>
        <taxon>Streptomyces</taxon>
    </lineage>
</organism>
<accession>B1VQA6</accession>
<dbReference type="CDD" id="cd00090">
    <property type="entry name" value="HTH_ARSR"/>
    <property type="match status" value="1"/>
</dbReference>
<evidence type="ECO:0000256" key="2">
    <source>
        <dbReference type="ARBA" id="ARBA00023125"/>
    </source>
</evidence>
<dbReference type="RefSeq" id="WP_012377745.1">
    <property type="nucleotide sequence ID" value="NC_010572.1"/>
</dbReference>
<dbReference type="InterPro" id="IPR051011">
    <property type="entry name" value="Metal_resp_trans_reg"/>
</dbReference>
<feature type="domain" description="HTH arsR-type" evidence="4">
    <location>
        <begin position="258"/>
        <end position="333"/>
    </location>
</feature>
<dbReference type="KEGG" id="sgr:SGR_378"/>
<dbReference type="SUPFAM" id="SSF46785">
    <property type="entry name" value="Winged helix' DNA-binding domain"/>
    <property type="match status" value="1"/>
</dbReference>
<gene>
    <name evidence="5" type="ordered locus">SGR_378</name>
</gene>
<evidence type="ECO:0000313" key="5">
    <source>
        <dbReference type="EMBL" id="BAG17207.1"/>
    </source>
</evidence>
<keyword evidence="3" id="KW-0804">Transcription</keyword>
<keyword evidence="2" id="KW-0238">DNA-binding</keyword>
<dbReference type="GO" id="GO:0003677">
    <property type="term" value="F:DNA binding"/>
    <property type="evidence" value="ECO:0007669"/>
    <property type="project" value="UniProtKB-KW"/>
</dbReference>
<dbReference type="Gene3D" id="1.10.10.10">
    <property type="entry name" value="Winged helix-like DNA-binding domain superfamily/Winged helix DNA-binding domain"/>
    <property type="match status" value="1"/>
</dbReference>
<dbReference type="InterPro" id="IPR036388">
    <property type="entry name" value="WH-like_DNA-bd_sf"/>
</dbReference>
<dbReference type="PANTHER" id="PTHR43132:SF8">
    <property type="entry name" value="HTH-TYPE TRANSCRIPTIONAL REGULATOR KMTR"/>
    <property type="match status" value="1"/>
</dbReference>
<keyword evidence="1" id="KW-0805">Transcription regulation</keyword>
<dbReference type="InterPro" id="IPR036390">
    <property type="entry name" value="WH_DNA-bd_sf"/>
</dbReference>
<dbReference type="AlphaFoldDB" id="B1VQA6"/>
<evidence type="ECO:0000259" key="4">
    <source>
        <dbReference type="SMART" id="SM00418"/>
    </source>
</evidence>
<dbReference type="EMBL" id="AP009493">
    <property type="protein sequence ID" value="BAG17207.1"/>
    <property type="molecule type" value="Genomic_DNA"/>
</dbReference>
<dbReference type="HOGENOM" id="CLU_063235_1_0_11"/>
<dbReference type="GO" id="GO:0003700">
    <property type="term" value="F:DNA-binding transcription factor activity"/>
    <property type="evidence" value="ECO:0007669"/>
    <property type="project" value="InterPro"/>
</dbReference>
<reference evidence="6" key="1">
    <citation type="journal article" date="2008" name="J. Bacteriol.">
        <title>Genome sequence of the streptomycin-producing microorganism Streptomyces griseus IFO 13350.</title>
        <authorList>
            <person name="Ohnishi Y."/>
            <person name="Ishikawa J."/>
            <person name="Hara H."/>
            <person name="Suzuki H."/>
            <person name="Ikenoya M."/>
            <person name="Ikeda H."/>
            <person name="Yamashita A."/>
            <person name="Hattori M."/>
            <person name="Horinouchi S."/>
        </authorList>
    </citation>
    <scope>NUCLEOTIDE SEQUENCE [LARGE SCALE GENOMIC DNA]</scope>
    <source>
        <strain evidence="6">JCM 4626 / NBRC 13350</strain>
    </source>
</reference>
<evidence type="ECO:0000256" key="3">
    <source>
        <dbReference type="ARBA" id="ARBA00023163"/>
    </source>
</evidence>
<dbReference type="eggNOG" id="COG0640">
    <property type="taxonomic scope" value="Bacteria"/>
</dbReference>
<evidence type="ECO:0000256" key="1">
    <source>
        <dbReference type="ARBA" id="ARBA00023015"/>
    </source>
</evidence>
<dbReference type="PANTHER" id="PTHR43132">
    <property type="entry name" value="ARSENICAL RESISTANCE OPERON REPRESSOR ARSR-RELATED"/>
    <property type="match status" value="1"/>
</dbReference>
<name>B1VQA6_STRGG</name>
<dbReference type="InterPro" id="IPR001845">
    <property type="entry name" value="HTH_ArsR_DNA-bd_dom"/>
</dbReference>
<evidence type="ECO:0000313" key="6">
    <source>
        <dbReference type="Proteomes" id="UP000001685"/>
    </source>
</evidence>
<protein>
    <submittedName>
        <fullName evidence="5">ArsR-family transcriptional regulator</fullName>
    </submittedName>
</protein>
<dbReference type="Proteomes" id="UP000001685">
    <property type="component" value="Chromosome"/>
</dbReference>
<sequence>MTKRIHFTAEDLARTRVTDTLGVAAETLDAIARLRKGRTPAFQRWRTSVGREPGGRLRAQAGPLLALMPPHGPQIDMAGLTGGTTCIDEAVDNLLAAPRALTRLEVEYLDVRPAHRMWAQTLAGGDREARLQLAGALRACHRVAIAPYWQQMRLDLDTARAGYARTMAAGGIERLLETLCDPLVRWRPPVLEVRHPRDADIHLRGRGLVIAPTVFSSQQAEVLQNLVDQEQPPVLALPTVGEGTDGSAHWLTEEAAERSLDDLLGRTRAAVLAAAADGCSTTELARRLGISLATASEHAGVLRRAALISTRRDGKAVLHTTTHLGAALLASVSRGFGP</sequence>
<dbReference type="InterPro" id="IPR011991">
    <property type="entry name" value="ArsR-like_HTH"/>
</dbReference>
<proteinExistence type="predicted"/>